<accession>A0ABW1LQS0</accession>
<protein>
    <recommendedName>
        <fullName evidence="3">Sulfotransferase family protein</fullName>
    </recommendedName>
</protein>
<name>A0ABW1LQS0_9ACTN</name>
<evidence type="ECO:0000313" key="2">
    <source>
        <dbReference type="Proteomes" id="UP001596135"/>
    </source>
</evidence>
<sequence>MSRQLYLHIGLQKTGTSYLQGILLASREELLEQDVDLVLRRRAAFWLMLDVRDRLLPHDPAEAATVLPGLSAMLEGCTGSRAVISEESLSPADDTQIARLLAACGDREVHVIVTCRDLARQIPSVWQQGLQSGRRSTFARYLRRLRETEGTDASIWWQKDLPGVLERWSRHVPPERIHVVPVPPAGSDPDLLLDRYCSVLGVDPSRLDREAVGRGNRGLRLEQAEVLLRVNQTVPDGLKRRDAFGKVGKRYLSTQILGSAEGRRILVPPEHAAWCRDLSRRYVEHVRAGGFDVAGDLDDLLPRDSEFADGPEVVTDAELADAAIRALSEIVTRQLTEEIDRTEEVGVPREVQPDDRGWWRRLRR</sequence>
<keyword evidence="2" id="KW-1185">Reference proteome</keyword>
<reference evidence="2" key="1">
    <citation type="journal article" date="2019" name="Int. J. Syst. Evol. Microbiol.">
        <title>The Global Catalogue of Microorganisms (GCM) 10K type strain sequencing project: providing services to taxonomists for standard genome sequencing and annotation.</title>
        <authorList>
            <consortium name="The Broad Institute Genomics Platform"/>
            <consortium name="The Broad Institute Genome Sequencing Center for Infectious Disease"/>
            <person name="Wu L."/>
            <person name="Ma J."/>
        </authorList>
    </citation>
    <scope>NUCLEOTIDE SEQUENCE [LARGE SCALE GENOMIC DNA]</scope>
    <source>
        <strain evidence="2">CCUG 54522</strain>
    </source>
</reference>
<comment type="caution">
    <text evidence="1">The sequence shown here is derived from an EMBL/GenBank/DDBJ whole genome shotgun (WGS) entry which is preliminary data.</text>
</comment>
<proteinExistence type="predicted"/>
<dbReference type="SUPFAM" id="SSF52540">
    <property type="entry name" value="P-loop containing nucleoside triphosphate hydrolases"/>
    <property type="match status" value="1"/>
</dbReference>
<evidence type="ECO:0008006" key="3">
    <source>
        <dbReference type="Google" id="ProtNLM"/>
    </source>
</evidence>
<dbReference type="RefSeq" id="WP_379159133.1">
    <property type="nucleotide sequence ID" value="NZ_JBHSRJ010000009.1"/>
</dbReference>
<organism evidence="1 2">
    <name type="scientific">Nocardioides hankookensis</name>
    <dbReference type="NCBI Taxonomy" id="443157"/>
    <lineage>
        <taxon>Bacteria</taxon>
        <taxon>Bacillati</taxon>
        <taxon>Actinomycetota</taxon>
        <taxon>Actinomycetes</taxon>
        <taxon>Propionibacteriales</taxon>
        <taxon>Nocardioidaceae</taxon>
        <taxon>Nocardioides</taxon>
    </lineage>
</organism>
<dbReference type="InterPro" id="IPR027417">
    <property type="entry name" value="P-loop_NTPase"/>
</dbReference>
<dbReference type="Proteomes" id="UP001596135">
    <property type="component" value="Unassembled WGS sequence"/>
</dbReference>
<evidence type="ECO:0000313" key="1">
    <source>
        <dbReference type="EMBL" id="MFC6045612.1"/>
    </source>
</evidence>
<gene>
    <name evidence="1" type="ORF">ACFPYL_21185</name>
</gene>
<dbReference type="EMBL" id="JBHSRJ010000009">
    <property type="protein sequence ID" value="MFC6045612.1"/>
    <property type="molecule type" value="Genomic_DNA"/>
</dbReference>
<dbReference type="Gene3D" id="3.40.50.300">
    <property type="entry name" value="P-loop containing nucleotide triphosphate hydrolases"/>
    <property type="match status" value="1"/>
</dbReference>